<accession>A0ABP0Y0K1</accession>
<feature type="non-terminal residue" evidence="1">
    <location>
        <position position="1"/>
    </location>
</feature>
<evidence type="ECO:0000313" key="2">
    <source>
        <dbReference type="Proteomes" id="UP001642487"/>
    </source>
</evidence>
<name>A0ABP0Y0K1_9ROSI</name>
<dbReference type="Proteomes" id="UP001642487">
    <property type="component" value="Chromosome 11"/>
</dbReference>
<protein>
    <submittedName>
        <fullName evidence="1">Uncharacterized protein</fullName>
    </submittedName>
</protein>
<feature type="non-terminal residue" evidence="1">
    <location>
        <position position="67"/>
    </location>
</feature>
<proteinExistence type="predicted"/>
<reference evidence="1 2" key="1">
    <citation type="submission" date="2024-03" db="EMBL/GenBank/DDBJ databases">
        <authorList>
            <person name="Gkanogiannis A."/>
            <person name="Becerra Lopez-Lavalle L."/>
        </authorList>
    </citation>
    <scope>NUCLEOTIDE SEQUENCE [LARGE SCALE GENOMIC DNA]</scope>
</reference>
<evidence type="ECO:0000313" key="1">
    <source>
        <dbReference type="EMBL" id="CAK9313950.1"/>
    </source>
</evidence>
<organism evidence="1 2">
    <name type="scientific">Citrullus colocynthis</name>
    <name type="common">colocynth</name>
    <dbReference type="NCBI Taxonomy" id="252529"/>
    <lineage>
        <taxon>Eukaryota</taxon>
        <taxon>Viridiplantae</taxon>
        <taxon>Streptophyta</taxon>
        <taxon>Embryophyta</taxon>
        <taxon>Tracheophyta</taxon>
        <taxon>Spermatophyta</taxon>
        <taxon>Magnoliopsida</taxon>
        <taxon>eudicotyledons</taxon>
        <taxon>Gunneridae</taxon>
        <taxon>Pentapetalae</taxon>
        <taxon>rosids</taxon>
        <taxon>fabids</taxon>
        <taxon>Cucurbitales</taxon>
        <taxon>Cucurbitaceae</taxon>
        <taxon>Benincaseae</taxon>
        <taxon>Citrullus</taxon>
    </lineage>
</organism>
<keyword evidence="2" id="KW-1185">Reference proteome</keyword>
<sequence>WVDIGYTLRWWEIHLASPVYPSCVGRSSILGKCRNTMEFDGWECCTRMRGIDDASISFGLRVEALQR</sequence>
<gene>
    <name evidence="1" type="ORF">CITCOLO1_LOCUS5690</name>
</gene>
<dbReference type="EMBL" id="OZ021745">
    <property type="protein sequence ID" value="CAK9313950.1"/>
    <property type="molecule type" value="Genomic_DNA"/>
</dbReference>